<protein>
    <submittedName>
        <fullName evidence="2">Uncharacterized protein</fullName>
    </submittedName>
</protein>
<reference evidence="2" key="1">
    <citation type="submission" date="2016-03" db="EMBL/GenBank/DDBJ databases">
        <title>Updated assembly of Pseudogymnoascus destructans, the fungus causing white-nose syndrome of bats.</title>
        <authorList>
            <person name="Palmer J.M."/>
            <person name="Drees K.P."/>
            <person name="Foster J.T."/>
            <person name="Lindner D.L."/>
        </authorList>
    </citation>
    <scope>NUCLEOTIDE SEQUENCE [LARGE SCALE GENOMIC DNA]</scope>
    <source>
        <strain evidence="2">20631-21</strain>
    </source>
</reference>
<evidence type="ECO:0000256" key="1">
    <source>
        <dbReference type="SAM" id="MobiDB-lite"/>
    </source>
</evidence>
<dbReference type="RefSeq" id="XP_024327194.1">
    <property type="nucleotide sequence ID" value="XM_024465256.1"/>
</dbReference>
<dbReference type="GeneID" id="36284670"/>
<dbReference type="EMBL" id="KV441388">
    <property type="protein sequence ID" value="OAF61920.1"/>
    <property type="molecule type" value="Genomic_DNA"/>
</dbReference>
<evidence type="ECO:0000313" key="2">
    <source>
        <dbReference type="EMBL" id="OAF61920.1"/>
    </source>
</evidence>
<dbReference type="OrthoDB" id="427960at2759"/>
<feature type="compositionally biased region" description="Acidic residues" evidence="1">
    <location>
        <begin position="168"/>
        <end position="187"/>
    </location>
</feature>
<sequence>MSGSPTMAGKPPKAMSSRLLTMKFMQRAAASSPLSSPSTPDQPSAKRQKTRPDDSPLAGFDVNALANQKAIETALASEEAKRQIALDKQASEAGDTRWVLNFEQNGSETGQVRGNMKIQQASFSAIDRDSAATPRVIYQAEETSDNAIFAGRRSFGKFNRKLEKLQDPEGDDSSDSDSDNDSGEQEDAGNINSDNDDPTSQLMKTARDEAAKKLKAERKSKRKAEKAELLRLAEKRKKKNVKLNNLTSISGGSSGASKGTCYKFGETGHFLADSSKGKKRGRTDDDGDRPRSSNKSRMSG</sequence>
<feature type="compositionally biased region" description="Polar residues" evidence="1">
    <location>
        <begin position="190"/>
        <end position="203"/>
    </location>
</feature>
<feature type="compositionally biased region" description="Basic and acidic residues" evidence="1">
    <location>
        <begin position="205"/>
        <end position="214"/>
    </location>
</feature>
<dbReference type="eggNOG" id="ENOG502SC34">
    <property type="taxonomic scope" value="Eukaryota"/>
</dbReference>
<feature type="compositionally biased region" description="Low complexity" evidence="1">
    <location>
        <begin position="242"/>
        <end position="259"/>
    </location>
</feature>
<accession>A0A177AJH4</accession>
<dbReference type="Proteomes" id="UP000077154">
    <property type="component" value="Unassembled WGS sequence"/>
</dbReference>
<proteinExistence type="predicted"/>
<feature type="compositionally biased region" description="Low complexity" evidence="1">
    <location>
        <begin position="31"/>
        <end position="43"/>
    </location>
</feature>
<organism evidence="2">
    <name type="scientific">Pseudogymnoascus destructans</name>
    <dbReference type="NCBI Taxonomy" id="655981"/>
    <lineage>
        <taxon>Eukaryota</taxon>
        <taxon>Fungi</taxon>
        <taxon>Dikarya</taxon>
        <taxon>Ascomycota</taxon>
        <taxon>Pezizomycotina</taxon>
        <taxon>Leotiomycetes</taxon>
        <taxon>Thelebolales</taxon>
        <taxon>Thelebolaceae</taxon>
        <taxon>Pseudogymnoascus</taxon>
    </lineage>
</organism>
<feature type="compositionally biased region" description="Basic residues" evidence="1">
    <location>
        <begin position="215"/>
        <end position="224"/>
    </location>
</feature>
<dbReference type="AlphaFoldDB" id="A0A177AJH4"/>
<name>A0A177AJH4_9PEZI</name>
<gene>
    <name evidence="2" type="ORF">VC83_01581</name>
</gene>
<feature type="region of interest" description="Disordered" evidence="1">
    <location>
        <begin position="1"/>
        <end position="59"/>
    </location>
</feature>
<feature type="compositionally biased region" description="Basic and acidic residues" evidence="1">
    <location>
        <begin position="282"/>
        <end position="291"/>
    </location>
</feature>
<dbReference type="VEuPathDB" id="FungiDB:GMDG_07546"/>
<feature type="region of interest" description="Disordered" evidence="1">
    <location>
        <begin position="160"/>
        <end position="300"/>
    </location>
</feature>